<evidence type="ECO:0000256" key="1">
    <source>
        <dbReference type="PIRSR" id="PIRSR001359-1"/>
    </source>
</evidence>
<dbReference type="STRING" id="649756.ERS852387_00413"/>
<protein>
    <submittedName>
        <fullName evidence="5">Fructose-bisphosphate aldolase</fullName>
        <ecNumber evidence="5">4.1.2.13</ecNumber>
        <ecNumber evidence="5">4.1.2.40</ecNumber>
    </submittedName>
</protein>
<evidence type="ECO:0000313" key="6">
    <source>
        <dbReference type="Proteomes" id="UP000008960"/>
    </source>
</evidence>
<dbReference type="GO" id="GO:0008270">
    <property type="term" value="F:zinc ion binding"/>
    <property type="evidence" value="ECO:0007669"/>
    <property type="project" value="InterPro"/>
</dbReference>
<dbReference type="InterPro" id="IPR000771">
    <property type="entry name" value="FBA_II"/>
</dbReference>
<dbReference type="AlphaFoldDB" id="D4MTV7"/>
<keyword evidence="5" id="KW-0456">Lyase</keyword>
<reference evidence="4 7" key="3">
    <citation type="journal article" date="2016" name="Sci. Rep.">
        <title>Accelerated dysbiosis of gut microbiota during aggravation of DSS-induced colitis by a butyrate-producing bacterium.</title>
        <authorList>
            <person name="Zhang Q."/>
            <person name="Wu Y."/>
            <person name="Wang J."/>
            <person name="Wu G."/>
            <person name="Long W."/>
            <person name="Xue Z."/>
            <person name="Wang L."/>
            <person name="Zhang X."/>
            <person name="Pang X."/>
            <person name="Zhao Y."/>
            <person name="Zhao L."/>
            <person name="Zhang C."/>
        </authorList>
    </citation>
    <scope>NUCLEOTIDE SEQUENCE [LARGE SCALE GENOMIC DNA]</scope>
    <source>
        <strain evidence="4 7">BPB5</strain>
    </source>
</reference>
<gene>
    <name evidence="5" type="ORF">CL2_19330</name>
    <name evidence="4" type="ORF">DO83_07740</name>
</gene>
<dbReference type="PATRIC" id="fig|245018.3.peg.2217"/>
<dbReference type="InterPro" id="IPR050246">
    <property type="entry name" value="Class_II_FBP_aldolase"/>
</dbReference>
<dbReference type="NCBIfam" id="TIGR00167">
    <property type="entry name" value="cbbA"/>
    <property type="match status" value="1"/>
</dbReference>
<dbReference type="EC" id="4.1.2.40" evidence="5"/>
<feature type="active site" description="Proton donor" evidence="1">
    <location>
        <position position="81"/>
    </location>
</feature>
<evidence type="ECO:0000313" key="7">
    <source>
        <dbReference type="Proteomes" id="UP000188159"/>
    </source>
</evidence>
<dbReference type="Proteomes" id="UP000188159">
    <property type="component" value="Chromosome"/>
</dbReference>
<evidence type="ECO:0000256" key="3">
    <source>
        <dbReference type="PIRSR" id="PIRSR001359-3"/>
    </source>
</evidence>
<feature type="binding site" evidence="2">
    <location>
        <begin position="206"/>
        <end position="208"/>
    </location>
    <ligand>
        <name>dihydroxyacetone phosphate</name>
        <dbReference type="ChEBI" id="CHEBI:57642"/>
    </ligand>
</feature>
<dbReference type="CDD" id="cd00947">
    <property type="entry name" value="TBP_aldolase_IIB"/>
    <property type="match status" value="1"/>
</dbReference>
<keyword evidence="3" id="KW-0862">Zinc</keyword>
<dbReference type="InterPro" id="IPR013785">
    <property type="entry name" value="Aldolase_TIM"/>
</dbReference>
<proteinExistence type="predicted"/>
<organism evidence="5 6">
    <name type="scientific">Anaerostipes hadrus</name>
    <dbReference type="NCBI Taxonomy" id="649756"/>
    <lineage>
        <taxon>Bacteria</taxon>
        <taxon>Bacillati</taxon>
        <taxon>Bacillota</taxon>
        <taxon>Clostridia</taxon>
        <taxon>Lachnospirales</taxon>
        <taxon>Lachnospiraceae</taxon>
        <taxon>Anaerostipes</taxon>
    </lineage>
</organism>
<reference evidence="5 6" key="2">
    <citation type="submission" date="2010-03" db="EMBL/GenBank/DDBJ databases">
        <authorList>
            <person name="Pajon A."/>
        </authorList>
    </citation>
    <scope>NUCLEOTIDE SEQUENCE [LARGE SCALE GENOMIC DNA]</scope>
    <source>
        <strain evidence="5 6">SSC/2</strain>
    </source>
</reference>
<dbReference type="SUPFAM" id="SSF51569">
    <property type="entry name" value="Aldolase"/>
    <property type="match status" value="1"/>
</dbReference>
<dbReference type="EC" id="4.1.2.13" evidence="5"/>
<dbReference type="PIRSF" id="PIRSF001359">
    <property type="entry name" value="F_bP_aldolase_II"/>
    <property type="match status" value="1"/>
</dbReference>
<feature type="binding site" evidence="3">
    <location>
        <position position="133"/>
    </location>
    <ligand>
        <name>Zn(2+)</name>
        <dbReference type="ChEBI" id="CHEBI:29105"/>
        <label>2</label>
    </ligand>
</feature>
<feature type="binding site" evidence="3">
    <location>
        <position position="82"/>
    </location>
    <ligand>
        <name>Zn(2+)</name>
        <dbReference type="ChEBI" id="CHEBI:29105"/>
        <label>1</label>
        <note>catalytic</note>
    </ligand>
</feature>
<comment type="cofactor">
    <cofactor evidence="3">
        <name>Zn(2+)</name>
        <dbReference type="ChEBI" id="CHEBI:29105"/>
    </cofactor>
    <text evidence="3">Binds 2 Zn(2+) ions per subunit. One is catalytic and the other provides a structural contribution.</text>
</comment>
<dbReference type="GO" id="GO:0004332">
    <property type="term" value="F:fructose-bisphosphate aldolase activity"/>
    <property type="evidence" value="ECO:0007669"/>
    <property type="project" value="UniProtKB-EC"/>
</dbReference>
<dbReference type="Gene3D" id="3.20.20.70">
    <property type="entry name" value="Aldolase class I"/>
    <property type="match status" value="1"/>
</dbReference>
<dbReference type="GO" id="GO:0005975">
    <property type="term" value="P:carbohydrate metabolic process"/>
    <property type="evidence" value="ECO:0007669"/>
    <property type="project" value="InterPro"/>
</dbReference>
<feature type="binding site" evidence="2">
    <location>
        <position position="178"/>
    </location>
    <ligand>
        <name>dihydroxyacetone phosphate</name>
        <dbReference type="ChEBI" id="CHEBI:57642"/>
    </ligand>
</feature>
<evidence type="ECO:0000313" key="4">
    <source>
        <dbReference type="EMBL" id="AQP39490.1"/>
    </source>
</evidence>
<evidence type="ECO:0000256" key="2">
    <source>
        <dbReference type="PIRSR" id="PIRSR001359-2"/>
    </source>
</evidence>
<dbReference type="EMBL" id="CP012098">
    <property type="protein sequence ID" value="AQP39490.1"/>
    <property type="molecule type" value="Genomic_DNA"/>
</dbReference>
<dbReference type="Pfam" id="PF01116">
    <property type="entry name" value="F_bP_aldolase"/>
    <property type="match status" value="1"/>
</dbReference>
<feature type="binding site" evidence="3">
    <location>
        <position position="177"/>
    </location>
    <ligand>
        <name>Zn(2+)</name>
        <dbReference type="ChEBI" id="CHEBI:29105"/>
        <label>1</label>
        <note>catalytic</note>
    </ligand>
</feature>
<accession>D4MTV7</accession>
<dbReference type="EMBL" id="FP929061">
    <property type="protein sequence ID" value="CBL38823.1"/>
    <property type="molecule type" value="Genomic_DNA"/>
</dbReference>
<reference evidence="5 6" key="1">
    <citation type="submission" date="2010-03" db="EMBL/GenBank/DDBJ databases">
        <title>The genome sequence of Clostridiales sp. SSC/2.</title>
        <authorList>
            <consortium name="metaHIT consortium -- http://www.metahit.eu/"/>
            <person name="Pajon A."/>
            <person name="Turner K."/>
            <person name="Parkhill J."/>
            <person name="Duncan S."/>
            <person name="Flint H."/>
        </authorList>
    </citation>
    <scope>NUCLEOTIDE SEQUENCE [LARGE SCALE GENOMIC DNA]</scope>
    <source>
        <strain evidence="5 6">SSC/2</strain>
    </source>
</reference>
<dbReference type="PANTHER" id="PTHR30304">
    <property type="entry name" value="D-TAGATOSE-1,6-BISPHOSPHATE ALDOLASE"/>
    <property type="match status" value="1"/>
</dbReference>
<sequence length="274" mass="29935">MLVNSKKMLEEAKIGHYAVPAANIVNLENIKGVIEAAEETKHPLMVCLAEVHTPTLGIEEAAAIVKYYAEKSNQDIALHYDHGFTIELVKKAIDVGFTSVMIDGSSLPFEENVAKTKEIVAYAHERNVTVEAEIGHVGEGDSYHVEGNTMLTTPEEAKKFVEQTGVDSLAVSIGTAHGEYKGIPHLNFERLQEIATEVSIPLVLHGGSGSGDENLSKAVELGIAKVNICTDLLNAARDNTKDGYAERSYYDSVTLAKDGFKDCLKHYYEVFHTK</sequence>
<name>D4MTV7_ANAHA</name>
<evidence type="ECO:0000313" key="5">
    <source>
        <dbReference type="EMBL" id="CBL38823.1"/>
    </source>
</evidence>
<dbReference type="Proteomes" id="UP000008960">
    <property type="component" value="Chromosome"/>
</dbReference>
<dbReference type="KEGG" id="bprl:CL2_19330"/>
<feature type="binding site" evidence="3">
    <location>
        <position position="205"/>
    </location>
    <ligand>
        <name>Zn(2+)</name>
        <dbReference type="ChEBI" id="CHEBI:29105"/>
        <label>1</label>
        <note>catalytic</note>
    </ligand>
</feature>
<feature type="binding site" evidence="2">
    <location>
        <begin position="227"/>
        <end position="230"/>
    </location>
    <ligand>
        <name>dihydroxyacetone phosphate</name>
        <dbReference type="ChEBI" id="CHEBI:57642"/>
    </ligand>
</feature>
<dbReference type="PANTHER" id="PTHR30304:SF0">
    <property type="entry name" value="D-TAGATOSE-1,6-BISPHOSPHATE ALDOLASE SUBUNIT GATY-RELATED"/>
    <property type="match status" value="1"/>
</dbReference>
<keyword evidence="3" id="KW-0479">Metal-binding</keyword>
<dbReference type="GO" id="GO:0009025">
    <property type="term" value="F:tagatose-bisphosphate aldolase activity"/>
    <property type="evidence" value="ECO:0007669"/>
    <property type="project" value="UniProtKB-EC"/>
</dbReference>
<feature type="binding site" evidence="3">
    <location>
        <position position="103"/>
    </location>
    <ligand>
        <name>Zn(2+)</name>
        <dbReference type="ChEBI" id="CHEBI:29105"/>
        <label>2</label>
    </ligand>
</feature>